<evidence type="ECO:0000313" key="1">
    <source>
        <dbReference type="EMBL" id="EMY04605.1"/>
    </source>
</evidence>
<gene>
    <name evidence="1" type="ORF">LEP1GSC029_4597</name>
</gene>
<name>A0A829D6K5_LEPIR</name>
<reference evidence="1 2" key="1">
    <citation type="submission" date="2013-02" db="EMBL/GenBank/DDBJ databases">
        <authorList>
            <person name="Harkins D.M."/>
            <person name="Durkin A.S."/>
            <person name="Brinkac L.M."/>
            <person name="Haft D.H."/>
            <person name="Selengut J.D."/>
            <person name="Sanka R."/>
            <person name="DePew J."/>
            <person name="Purushe J."/>
            <person name="Whelen A.C."/>
            <person name="Vinetz J.M."/>
            <person name="Sutton G.G."/>
            <person name="Nierman W.C."/>
            <person name="Fouts D.E."/>
        </authorList>
    </citation>
    <scope>NUCLEOTIDE SEQUENCE [LARGE SCALE GENOMIC DNA]</scope>
    <source>
        <strain evidence="1 2">2002000626</strain>
    </source>
</reference>
<organism evidence="1 2">
    <name type="scientific">Leptospira interrogans str. 2002000626</name>
    <dbReference type="NCBI Taxonomy" id="996803"/>
    <lineage>
        <taxon>Bacteria</taxon>
        <taxon>Pseudomonadati</taxon>
        <taxon>Spirochaetota</taxon>
        <taxon>Spirochaetia</taxon>
        <taxon>Leptospirales</taxon>
        <taxon>Leptospiraceae</taxon>
        <taxon>Leptospira</taxon>
    </lineage>
</organism>
<protein>
    <submittedName>
        <fullName evidence="1">Uncharacterized protein</fullName>
    </submittedName>
</protein>
<dbReference type="AlphaFoldDB" id="A0A829D6K5"/>
<comment type="caution">
    <text evidence="1">The sequence shown here is derived from an EMBL/GenBank/DDBJ whole genome shotgun (WGS) entry which is preliminary data.</text>
</comment>
<dbReference type="Proteomes" id="UP000012329">
    <property type="component" value="Unassembled WGS sequence"/>
</dbReference>
<accession>A0A829D6K5</accession>
<dbReference type="EMBL" id="AFJL02000120">
    <property type="protein sequence ID" value="EMY04605.1"/>
    <property type="molecule type" value="Genomic_DNA"/>
</dbReference>
<sequence length="71" mass="8539">MYKAVKQKTTLLLDFKLGSRVRFWKGLKEYSFRPFLFFMLSFDIRVLETKNQIYMILYLGLVSLRKHGLSN</sequence>
<proteinExistence type="predicted"/>
<evidence type="ECO:0000313" key="2">
    <source>
        <dbReference type="Proteomes" id="UP000012329"/>
    </source>
</evidence>